<gene>
    <name evidence="1" type="ORF">VNO78_18237</name>
</gene>
<reference evidence="1 2" key="1">
    <citation type="submission" date="2024-01" db="EMBL/GenBank/DDBJ databases">
        <title>The genomes of 5 underutilized Papilionoideae crops provide insights into root nodulation and disease resistanc.</title>
        <authorList>
            <person name="Jiang F."/>
        </authorList>
    </citation>
    <scope>NUCLEOTIDE SEQUENCE [LARGE SCALE GENOMIC DNA]</scope>
    <source>
        <strain evidence="1">DUOXIRENSHENG_FW03</strain>
        <tissue evidence="1">Leaves</tissue>
    </source>
</reference>
<protein>
    <submittedName>
        <fullName evidence="1">Uncharacterized protein</fullName>
    </submittedName>
</protein>
<name>A0AAN9SIZ2_PSOTE</name>
<evidence type="ECO:0000313" key="2">
    <source>
        <dbReference type="Proteomes" id="UP001386955"/>
    </source>
</evidence>
<comment type="caution">
    <text evidence="1">The sequence shown here is derived from an EMBL/GenBank/DDBJ whole genome shotgun (WGS) entry which is preliminary data.</text>
</comment>
<proteinExistence type="predicted"/>
<accession>A0AAN9SIZ2</accession>
<keyword evidence="2" id="KW-1185">Reference proteome</keyword>
<dbReference type="AlphaFoldDB" id="A0AAN9SIZ2"/>
<sequence length="74" mass="8674">MSRPMRTLNLSFQTRAFCWVHISLCLKDFFNFSMGDMSCQATFSFCLKFERFAPNKTSCRQPLRTLIPLELLAE</sequence>
<evidence type="ECO:0000313" key="1">
    <source>
        <dbReference type="EMBL" id="KAK7397070.1"/>
    </source>
</evidence>
<dbReference type="EMBL" id="JAYMYS010000004">
    <property type="protein sequence ID" value="KAK7397070.1"/>
    <property type="molecule type" value="Genomic_DNA"/>
</dbReference>
<dbReference type="Proteomes" id="UP001386955">
    <property type="component" value="Unassembled WGS sequence"/>
</dbReference>
<organism evidence="1 2">
    <name type="scientific">Psophocarpus tetragonolobus</name>
    <name type="common">Winged bean</name>
    <name type="synonym">Dolichos tetragonolobus</name>
    <dbReference type="NCBI Taxonomy" id="3891"/>
    <lineage>
        <taxon>Eukaryota</taxon>
        <taxon>Viridiplantae</taxon>
        <taxon>Streptophyta</taxon>
        <taxon>Embryophyta</taxon>
        <taxon>Tracheophyta</taxon>
        <taxon>Spermatophyta</taxon>
        <taxon>Magnoliopsida</taxon>
        <taxon>eudicotyledons</taxon>
        <taxon>Gunneridae</taxon>
        <taxon>Pentapetalae</taxon>
        <taxon>rosids</taxon>
        <taxon>fabids</taxon>
        <taxon>Fabales</taxon>
        <taxon>Fabaceae</taxon>
        <taxon>Papilionoideae</taxon>
        <taxon>50 kb inversion clade</taxon>
        <taxon>NPAAA clade</taxon>
        <taxon>indigoferoid/millettioid clade</taxon>
        <taxon>Phaseoleae</taxon>
        <taxon>Psophocarpus</taxon>
    </lineage>
</organism>